<dbReference type="Pfam" id="PF00497">
    <property type="entry name" value="SBP_bac_3"/>
    <property type="match status" value="1"/>
</dbReference>
<gene>
    <name evidence="3" type="ORF">C8J29_10712</name>
</gene>
<evidence type="ECO:0000313" key="4">
    <source>
        <dbReference type="Proteomes" id="UP000240800"/>
    </source>
</evidence>
<dbReference type="Proteomes" id="UP000240800">
    <property type="component" value="Unassembled WGS sequence"/>
</dbReference>
<organism evidence="3 4">
    <name type="scientific">Cereibacter johrii</name>
    <dbReference type="NCBI Taxonomy" id="445629"/>
    <lineage>
        <taxon>Bacteria</taxon>
        <taxon>Pseudomonadati</taxon>
        <taxon>Pseudomonadota</taxon>
        <taxon>Alphaproteobacteria</taxon>
        <taxon>Rhodobacterales</taxon>
        <taxon>Paracoccaceae</taxon>
        <taxon>Cereibacter</taxon>
    </lineage>
</organism>
<dbReference type="RefSeq" id="WP_069332541.1">
    <property type="nucleotide sequence ID" value="NZ_MABH01000160.1"/>
</dbReference>
<evidence type="ECO:0000256" key="1">
    <source>
        <dbReference type="SAM" id="SignalP"/>
    </source>
</evidence>
<feature type="domain" description="Solute-binding protein family 3/N-terminal" evidence="2">
    <location>
        <begin position="27"/>
        <end position="310"/>
    </location>
</feature>
<feature type="signal peptide" evidence="1">
    <location>
        <begin position="1"/>
        <end position="19"/>
    </location>
</feature>
<evidence type="ECO:0000259" key="2">
    <source>
        <dbReference type="Pfam" id="PF00497"/>
    </source>
</evidence>
<dbReference type="Gene3D" id="3.40.190.10">
    <property type="entry name" value="Periplasmic binding protein-like II"/>
    <property type="match status" value="2"/>
</dbReference>
<sequence>MRLLFLLPLLAVASLGAAARGDAQTDLRLAVRADVPPFVWKDADSGEFNGFFWDICTAAVIRAGYRVGQPVEISADRRAAFLATGEGGFDILCDPVTITLARLRALNDRAPNLQFSPILFFAAGSSAMRGGRGIRWLDEEVAEQKPCEAFIREAEGAAEEGAATDWWPPRFTPQILKGMQIWGVVRGTTTERTVRRAAEAETGTRICLRDFESHAALVQAFCTGSVFRYFGDIDIVRASIRTWEKSTGQDCTADLAPAGPGVVPVADSYEPYALVVAQTPAHPNLPSQIALELYGMFSDGTIDRLYAGHFRSVEPIEDLRTLFRINAVPAGCNCDEAATGAGGR</sequence>
<dbReference type="SUPFAM" id="SSF53850">
    <property type="entry name" value="Periplasmic binding protein-like II"/>
    <property type="match status" value="1"/>
</dbReference>
<keyword evidence="1" id="KW-0732">Signal</keyword>
<accession>A0ABX5J9J2</accession>
<protein>
    <submittedName>
        <fullName evidence="3">Amino acid ABC transporter substrate-binding protein (PAAT family)</fullName>
    </submittedName>
</protein>
<feature type="chain" id="PRO_5045579930" evidence="1">
    <location>
        <begin position="20"/>
        <end position="344"/>
    </location>
</feature>
<dbReference type="InterPro" id="IPR001638">
    <property type="entry name" value="Solute-binding_3/MltF_N"/>
</dbReference>
<evidence type="ECO:0000313" key="3">
    <source>
        <dbReference type="EMBL" id="PTM76736.1"/>
    </source>
</evidence>
<name>A0ABX5J9J2_9RHOB</name>
<reference evidence="3 4" key="1">
    <citation type="submission" date="2018-04" db="EMBL/GenBank/DDBJ databases">
        <title>Genomic Encyclopedia of Type Strains, Phase III (KMG-III): the genomes of soil and plant-associated and newly described type strains.</title>
        <authorList>
            <person name="Whitman W."/>
        </authorList>
    </citation>
    <scope>NUCLEOTIDE SEQUENCE [LARGE SCALE GENOMIC DNA]</scope>
    <source>
        <strain evidence="3 4">JA192</strain>
    </source>
</reference>
<comment type="caution">
    <text evidence="3">The sequence shown here is derived from an EMBL/GenBank/DDBJ whole genome shotgun (WGS) entry which is preliminary data.</text>
</comment>
<proteinExistence type="predicted"/>
<keyword evidence="4" id="KW-1185">Reference proteome</keyword>
<dbReference type="EMBL" id="PZZW01000007">
    <property type="protein sequence ID" value="PTM76736.1"/>
    <property type="molecule type" value="Genomic_DNA"/>
</dbReference>